<keyword evidence="6" id="KW-0564">Palmitate</keyword>
<dbReference type="EMBL" id="BDSA01000001">
    <property type="protein sequence ID" value="GBE59449.1"/>
    <property type="molecule type" value="Genomic_DNA"/>
</dbReference>
<dbReference type="AlphaFoldDB" id="A0A2H6K922"/>
<feature type="transmembrane region" description="Helical" evidence="10">
    <location>
        <begin position="12"/>
        <end position="34"/>
    </location>
</feature>
<organism evidence="12 13">
    <name type="scientific">Babesia ovata</name>
    <dbReference type="NCBI Taxonomy" id="189622"/>
    <lineage>
        <taxon>Eukaryota</taxon>
        <taxon>Sar</taxon>
        <taxon>Alveolata</taxon>
        <taxon>Apicomplexa</taxon>
        <taxon>Aconoidasida</taxon>
        <taxon>Piroplasmida</taxon>
        <taxon>Babesiidae</taxon>
        <taxon>Babesia</taxon>
    </lineage>
</organism>
<reference evidence="12 13" key="1">
    <citation type="journal article" date="2017" name="BMC Genomics">
        <title>Whole-genome assembly of Babesia ovata and comparative genomics between closely related pathogens.</title>
        <authorList>
            <person name="Yamagishi J."/>
            <person name="Asada M."/>
            <person name="Hakimi H."/>
            <person name="Tanaka T.Q."/>
            <person name="Sugimoto C."/>
            <person name="Kawazu S."/>
        </authorList>
    </citation>
    <scope>NUCLEOTIDE SEQUENCE [LARGE SCALE GENOMIC DNA]</scope>
    <source>
        <strain evidence="12 13">Miyake</strain>
    </source>
</reference>
<feature type="transmembrane region" description="Helical" evidence="10">
    <location>
        <begin position="50"/>
        <end position="71"/>
    </location>
</feature>
<dbReference type="OrthoDB" id="4096362at2759"/>
<name>A0A2H6K922_9APIC</name>
<keyword evidence="5 10" id="KW-0472">Membrane</keyword>
<evidence type="ECO:0000256" key="7">
    <source>
        <dbReference type="ARBA" id="ARBA00023288"/>
    </source>
</evidence>
<dbReference type="Pfam" id="PF01529">
    <property type="entry name" value="DHHC"/>
    <property type="match status" value="1"/>
</dbReference>
<feature type="transmembrane region" description="Helical" evidence="10">
    <location>
        <begin position="154"/>
        <end position="177"/>
    </location>
</feature>
<evidence type="ECO:0000256" key="9">
    <source>
        <dbReference type="ARBA" id="ARBA00048048"/>
    </source>
</evidence>
<keyword evidence="4 10" id="KW-1133">Transmembrane helix</keyword>
<dbReference type="EC" id="2.3.1.225" evidence="10"/>
<dbReference type="Proteomes" id="UP000236319">
    <property type="component" value="Unassembled WGS sequence"/>
</dbReference>
<keyword evidence="2 10" id="KW-0808">Transferase</keyword>
<evidence type="ECO:0000256" key="3">
    <source>
        <dbReference type="ARBA" id="ARBA00022692"/>
    </source>
</evidence>
<evidence type="ECO:0000256" key="2">
    <source>
        <dbReference type="ARBA" id="ARBA00022679"/>
    </source>
</evidence>
<evidence type="ECO:0000256" key="8">
    <source>
        <dbReference type="ARBA" id="ARBA00023315"/>
    </source>
</evidence>
<dbReference type="GO" id="GO:0006612">
    <property type="term" value="P:protein targeting to membrane"/>
    <property type="evidence" value="ECO:0007669"/>
    <property type="project" value="TreeGrafter"/>
</dbReference>
<evidence type="ECO:0000313" key="12">
    <source>
        <dbReference type="EMBL" id="GBE59449.1"/>
    </source>
</evidence>
<evidence type="ECO:0000256" key="6">
    <source>
        <dbReference type="ARBA" id="ARBA00023139"/>
    </source>
</evidence>
<protein>
    <recommendedName>
        <fullName evidence="10">Palmitoyltransferase</fullName>
        <ecNumber evidence="10">2.3.1.225</ecNumber>
    </recommendedName>
</protein>
<evidence type="ECO:0000313" key="13">
    <source>
        <dbReference type="Proteomes" id="UP000236319"/>
    </source>
</evidence>
<dbReference type="PANTHER" id="PTHR22883:SF43">
    <property type="entry name" value="PALMITOYLTRANSFERASE APP"/>
    <property type="match status" value="1"/>
</dbReference>
<dbReference type="PANTHER" id="PTHR22883">
    <property type="entry name" value="ZINC FINGER DHHC DOMAIN CONTAINING PROTEIN"/>
    <property type="match status" value="1"/>
</dbReference>
<dbReference type="GO" id="GO:0005794">
    <property type="term" value="C:Golgi apparatus"/>
    <property type="evidence" value="ECO:0007669"/>
    <property type="project" value="TreeGrafter"/>
</dbReference>
<sequence>MSLSLSRRVAKVLVSCGTLSAITLPVIFFCIFQWQYHVERLSYGPPTTNLVLYVLLVVEFFVMTLSNPGVLKKKHFPAQAYNHLTGAYRQVAPQRFLEIQINGQVISTKYCVTCHIYRPPRTVHCSSCGGCVLRYDHHCPYVGNCIGFNNYRRFYCFVVTCCLYYLAMLVSSVYRFVGFFPKPWEAFEKEPASSLCTFLSIIWNTLVLWLVLGLCCFHVLIISRGQSTYDRIKGNYMGFNPFYRGCKRSLFDMLFMRHRLMRFVNPWSPKDSANYLFSPGAMFPSKEQWEEMRLQDKEFSDSAVTPMLNTHERNTLQYIKTFGNAEFSFLNPPTLGYSSASDGITPVTAAV</sequence>
<keyword evidence="13" id="KW-1185">Reference proteome</keyword>
<feature type="domain" description="Palmitoyltransferase DHHC" evidence="11">
    <location>
        <begin position="107"/>
        <end position="233"/>
    </location>
</feature>
<comment type="similarity">
    <text evidence="10">Belongs to the DHHC palmitoyltransferase family.</text>
</comment>
<evidence type="ECO:0000256" key="5">
    <source>
        <dbReference type="ARBA" id="ARBA00023136"/>
    </source>
</evidence>
<dbReference type="PROSITE" id="PS50216">
    <property type="entry name" value="DHHC"/>
    <property type="match status" value="1"/>
</dbReference>
<dbReference type="RefSeq" id="XP_028865692.1">
    <property type="nucleotide sequence ID" value="XM_029009859.1"/>
</dbReference>
<keyword evidence="3 10" id="KW-0812">Transmembrane</keyword>
<evidence type="ECO:0000256" key="4">
    <source>
        <dbReference type="ARBA" id="ARBA00022989"/>
    </source>
</evidence>
<gene>
    <name evidence="12" type="ORF">BOVATA_009420</name>
</gene>
<dbReference type="InterPro" id="IPR039859">
    <property type="entry name" value="PFA4/ZDH16/20/ERF2-like"/>
</dbReference>
<keyword evidence="7" id="KW-0449">Lipoprotein</keyword>
<evidence type="ECO:0000259" key="11">
    <source>
        <dbReference type="Pfam" id="PF01529"/>
    </source>
</evidence>
<evidence type="ECO:0000256" key="10">
    <source>
        <dbReference type="RuleBase" id="RU079119"/>
    </source>
</evidence>
<feature type="transmembrane region" description="Helical" evidence="10">
    <location>
        <begin position="197"/>
        <end position="222"/>
    </location>
</feature>
<evidence type="ECO:0000256" key="1">
    <source>
        <dbReference type="ARBA" id="ARBA00004127"/>
    </source>
</evidence>
<dbReference type="GO" id="GO:0019706">
    <property type="term" value="F:protein-cysteine S-palmitoyltransferase activity"/>
    <property type="evidence" value="ECO:0007669"/>
    <property type="project" value="UniProtKB-EC"/>
</dbReference>
<keyword evidence="8 10" id="KW-0012">Acyltransferase</keyword>
<dbReference type="InterPro" id="IPR001594">
    <property type="entry name" value="Palmitoyltrfase_DHHC"/>
</dbReference>
<comment type="catalytic activity">
    <reaction evidence="9 10">
        <text>L-cysteinyl-[protein] + hexadecanoyl-CoA = S-hexadecanoyl-L-cysteinyl-[protein] + CoA</text>
        <dbReference type="Rhea" id="RHEA:36683"/>
        <dbReference type="Rhea" id="RHEA-COMP:10131"/>
        <dbReference type="Rhea" id="RHEA-COMP:11032"/>
        <dbReference type="ChEBI" id="CHEBI:29950"/>
        <dbReference type="ChEBI" id="CHEBI:57287"/>
        <dbReference type="ChEBI" id="CHEBI:57379"/>
        <dbReference type="ChEBI" id="CHEBI:74151"/>
        <dbReference type="EC" id="2.3.1.225"/>
    </reaction>
</comment>
<comment type="subcellular location">
    <subcellularLocation>
        <location evidence="1">Endomembrane system</location>
        <topology evidence="1">Multi-pass membrane protein</topology>
    </subcellularLocation>
</comment>
<dbReference type="GeneID" id="39873219"/>
<comment type="domain">
    <text evidence="10">The DHHC domain is required for palmitoyltransferase activity.</text>
</comment>
<accession>A0A2H6K922</accession>
<comment type="caution">
    <text evidence="12">The sequence shown here is derived from an EMBL/GenBank/DDBJ whole genome shotgun (WGS) entry which is preliminary data.</text>
</comment>
<proteinExistence type="inferred from homology"/>
<dbReference type="GO" id="GO:0005783">
    <property type="term" value="C:endoplasmic reticulum"/>
    <property type="evidence" value="ECO:0007669"/>
    <property type="project" value="TreeGrafter"/>
</dbReference>
<dbReference type="VEuPathDB" id="PiroplasmaDB:BOVATA_009420"/>